<dbReference type="EMBL" id="PDJI01000004">
    <property type="protein sequence ID" value="PFG41148.1"/>
    <property type="molecule type" value="Genomic_DNA"/>
</dbReference>
<evidence type="ECO:0000313" key="3">
    <source>
        <dbReference type="Proteomes" id="UP000222106"/>
    </source>
</evidence>
<dbReference type="PROSITE" id="PS51257">
    <property type="entry name" value="PROKAR_LIPOPROTEIN"/>
    <property type="match status" value="1"/>
</dbReference>
<proteinExistence type="predicted"/>
<feature type="region of interest" description="Disordered" evidence="1">
    <location>
        <begin position="34"/>
        <end position="61"/>
    </location>
</feature>
<gene>
    <name evidence="2" type="ORF">ATJ97_3696</name>
</gene>
<accession>A0A2A9EQH4</accession>
<dbReference type="Proteomes" id="UP000222106">
    <property type="component" value="Unassembled WGS sequence"/>
</dbReference>
<evidence type="ECO:0000313" key="2">
    <source>
        <dbReference type="EMBL" id="PFG41148.1"/>
    </source>
</evidence>
<sequence>MDTRAGGLVARRPGAVAVGAAGLAVLLAACTGPPGRDVDPSPPPDGPTSTAPPTATAQRPTLSTSQLELARFIAESGDFVASNHPGLLVVTRDGFRQVTDDGTVDRAGLVPPLPEDHEWRCLTEDGAGTAVCLGLGDAVRFEPSPGPGCGAVQLERHRVGHSVVTHRTYGPDGRLTQQITHETYDEHYTVPGSDLSTRGGTDVYVVDDLAPDAATVRTRRIVGTESYQYSLPGELIWVDHGELRVENPDGDAATTVVSGRWDRVQDPAGARERLCAVFE</sequence>
<evidence type="ECO:0008006" key="4">
    <source>
        <dbReference type="Google" id="ProtNLM"/>
    </source>
</evidence>
<comment type="caution">
    <text evidence="2">The sequence shown here is derived from an EMBL/GenBank/DDBJ whole genome shotgun (WGS) entry which is preliminary data.</text>
</comment>
<keyword evidence="3" id="KW-1185">Reference proteome</keyword>
<dbReference type="AlphaFoldDB" id="A0A2A9EQH4"/>
<protein>
    <recommendedName>
        <fullName evidence="4">Lipoprotein</fullName>
    </recommendedName>
</protein>
<evidence type="ECO:0000256" key="1">
    <source>
        <dbReference type="SAM" id="MobiDB-lite"/>
    </source>
</evidence>
<feature type="compositionally biased region" description="Low complexity" evidence="1">
    <location>
        <begin position="47"/>
        <end position="61"/>
    </location>
</feature>
<name>A0A2A9EQH4_9MICO</name>
<organism evidence="2 3">
    <name type="scientific">Georgenia soli</name>
    <dbReference type="NCBI Taxonomy" id="638953"/>
    <lineage>
        <taxon>Bacteria</taxon>
        <taxon>Bacillati</taxon>
        <taxon>Actinomycetota</taxon>
        <taxon>Actinomycetes</taxon>
        <taxon>Micrococcales</taxon>
        <taxon>Bogoriellaceae</taxon>
        <taxon>Georgenia</taxon>
    </lineage>
</organism>
<dbReference type="RefSeq" id="WP_098484955.1">
    <property type="nucleotide sequence ID" value="NZ_PDJI01000004.1"/>
</dbReference>
<reference evidence="2 3" key="1">
    <citation type="submission" date="2017-10" db="EMBL/GenBank/DDBJ databases">
        <title>Sequencing the genomes of 1000 actinobacteria strains.</title>
        <authorList>
            <person name="Klenk H.-P."/>
        </authorList>
    </citation>
    <scope>NUCLEOTIDE SEQUENCE [LARGE SCALE GENOMIC DNA]</scope>
    <source>
        <strain evidence="2 3">DSM 21838</strain>
    </source>
</reference>